<feature type="signal peptide" evidence="2">
    <location>
        <begin position="1"/>
        <end position="23"/>
    </location>
</feature>
<feature type="compositionally biased region" description="Low complexity" evidence="1">
    <location>
        <begin position="69"/>
        <end position="80"/>
    </location>
</feature>
<organism evidence="3 4">
    <name type="scientific">Alicyclobacillus ferrooxydans</name>
    <dbReference type="NCBI Taxonomy" id="471514"/>
    <lineage>
        <taxon>Bacteria</taxon>
        <taxon>Bacillati</taxon>
        <taxon>Bacillota</taxon>
        <taxon>Bacilli</taxon>
        <taxon>Bacillales</taxon>
        <taxon>Alicyclobacillaceae</taxon>
        <taxon>Alicyclobacillus</taxon>
    </lineage>
</organism>
<dbReference type="PATRIC" id="fig|471514.4.peg.3445"/>
<evidence type="ECO:0000313" key="3">
    <source>
        <dbReference type="EMBL" id="KPV43158.1"/>
    </source>
</evidence>
<evidence type="ECO:0000256" key="1">
    <source>
        <dbReference type="SAM" id="MobiDB-lite"/>
    </source>
</evidence>
<evidence type="ECO:0000313" key="4">
    <source>
        <dbReference type="Proteomes" id="UP000050482"/>
    </source>
</evidence>
<accession>A0A0P9GQN0</accession>
<dbReference type="Proteomes" id="UP000050482">
    <property type="component" value="Unassembled WGS sequence"/>
</dbReference>
<sequence>MPKNKRLGISVSLLALTMMGVTGCTTGGQQQAVGKTPTNKSAINTTTSSATLNSTSNPVTAKTKSQPGTSNVTITVSSSNRKSPSHSGVHDSSKTPWNSVVVQSMASVMKDTFAPLVAPIYIGQLNDSNYPYLTSLTTSTTDEYRVAFHITSTQLGIDSPAINQPPNTGLAEYVGEYGATEFSNSKQASGALDQFTIKIPSLAVTESTNLGYGIQGRWFLYANTSTLQWYEGKWICQVVGSSKEQELQESKKIVAYLDKHLLPERPGVLLVMEAGDGNHTEIHWAIGDVMFSAANYHHAMDAIKMAMSMRMYPSGQLKGAQY</sequence>
<reference evidence="3 4" key="1">
    <citation type="submission" date="2015-09" db="EMBL/GenBank/DDBJ databases">
        <title>Draft genome sequence of Alicyclobacillus ferrooxydans DSM 22381.</title>
        <authorList>
            <person name="Hemp J."/>
        </authorList>
    </citation>
    <scope>NUCLEOTIDE SEQUENCE [LARGE SCALE GENOMIC DNA]</scope>
    <source>
        <strain evidence="3 4">TC-34</strain>
    </source>
</reference>
<feature type="chain" id="PRO_5038630909" evidence="2">
    <location>
        <begin position="24"/>
        <end position="322"/>
    </location>
</feature>
<protein>
    <submittedName>
        <fullName evidence="3">Uncharacterized protein</fullName>
    </submittedName>
</protein>
<feature type="compositionally biased region" description="Low complexity" evidence="1">
    <location>
        <begin position="48"/>
        <end position="57"/>
    </location>
</feature>
<evidence type="ECO:0000256" key="2">
    <source>
        <dbReference type="SAM" id="SignalP"/>
    </source>
</evidence>
<name>A0A0P9GQN0_9BACL</name>
<dbReference type="STRING" id="471514.AN477_13790"/>
<keyword evidence="2" id="KW-0732">Signal</keyword>
<keyword evidence="4" id="KW-1185">Reference proteome</keyword>
<dbReference type="OrthoDB" id="2138638at2"/>
<dbReference type="AlphaFoldDB" id="A0A0P9GQN0"/>
<feature type="region of interest" description="Disordered" evidence="1">
    <location>
        <begin position="48"/>
        <end position="95"/>
    </location>
</feature>
<comment type="caution">
    <text evidence="3">The sequence shown here is derived from an EMBL/GenBank/DDBJ whole genome shotgun (WGS) entry which is preliminary data.</text>
</comment>
<dbReference type="RefSeq" id="WP_054969750.1">
    <property type="nucleotide sequence ID" value="NZ_LJCO01000056.1"/>
</dbReference>
<proteinExistence type="predicted"/>
<dbReference type="EMBL" id="LJCO01000056">
    <property type="protein sequence ID" value="KPV43158.1"/>
    <property type="molecule type" value="Genomic_DNA"/>
</dbReference>
<dbReference type="PROSITE" id="PS51257">
    <property type="entry name" value="PROKAR_LIPOPROTEIN"/>
    <property type="match status" value="1"/>
</dbReference>
<feature type="compositionally biased region" description="Polar residues" evidence="1">
    <location>
        <begin position="58"/>
        <end position="68"/>
    </location>
</feature>
<gene>
    <name evidence="3" type="ORF">AN477_13790</name>
</gene>